<dbReference type="InterPro" id="IPR003923">
    <property type="entry name" value="TAF10"/>
</dbReference>
<evidence type="ECO:0000256" key="8">
    <source>
        <dbReference type="ARBA" id="ARBA00022989"/>
    </source>
</evidence>
<dbReference type="PRINTS" id="PR00660">
    <property type="entry name" value="ERLUMENR"/>
</dbReference>
<dbReference type="GO" id="GO:0005789">
    <property type="term" value="C:endoplasmic reticulum membrane"/>
    <property type="evidence" value="ECO:0007669"/>
    <property type="project" value="UniProtKB-SubCell"/>
</dbReference>
<dbReference type="GO" id="GO:0016192">
    <property type="term" value="P:vesicle-mediated transport"/>
    <property type="evidence" value="ECO:0007669"/>
    <property type="project" value="UniProtKB-KW"/>
</dbReference>
<name>A0A9P7H4E7_9HYPO</name>
<organism evidence="13 14">
    <name type="scientific">Fusarium avenaceum</name>
    <dbReference type="NCBI Taxonomy" id="40199"/>
    <lineage>
        <taxon>Eukaryota</taxon>
        <taxon>Fungi</taxon>
        <taxon>Dikarya</taxon>
        <taxon>Ascomycota</taxon>
        <taxon>Pezizomycotina</taxon>
        <taxon>Sordariomycetes</taxon>
        <taxon>Hypocreomycetidae</taxon>
        <taxon>Hypocreales</taxon>
        <taxon>Nectriaceae</taxon>
        <taxon>Fusarium</taxon>
        <taxon>Fusarium tricinctum species complex</taxon>
    </lineage>
</organism>
<dbReference type="GO" id="GO:0005634">
    <property type="term" value="C:nucleus"/>
    <property type="evidence" value="ECO:0007669"/>
    <property type="project" value="InterPro"/>
</dbReference>
<dbReference type="GO" id="GO:0006621">
    <property type="term" value="P:protein retention in ER lumen"/>
    <property type="evidence" value="ECO:0007669"/>
    <property type="project" value="InterPro"/>
</dbReference>
<dbReference type="GO" id="GO:0006352">
    <property type="term" value="P:DNA-templated transcription initiation"/>
    <property type="evidence" value="ECO:0007669"/>
    <property type="project" value="InterPro"/>
</dbReference>
<evidence type="ECO:0000256" key="6">
    <source>
        <dbReference type="ARBA" id="ARBA00022892"/>
    </source>
</evidence>
<evidence type="ECO:0000256" key="3">
    <source>
        <dbReference type="ARBA" id="ARBA00022448"/>
    </source>
</evidence>
<keyword evidence="8 11" id="KW-1133">Transmembrane helix</keyword>
<dbReference type="GO" id="GO:0015031">
    <property type="term" value="P:protein transport"/>
    <property type="evidence" value="ECO:0007669"/>
    <property type="project" value="UniProtKB-KW"/>
</dbReference>
<feature type="transmembrane region" description="Helical" evidence="11">
    <location>
        <begin position="493"/>
        <end position="509"/>
    </location>
</feature>
<dbReference type="Pfam" id="PF03540">
    <property type="entry name" value="TAF10"/>
    <property type="match status" value="1"/>
</dbReference>
<feature type="transmembrane region" description="Helical" evidence="11">
    <location>
        <begin position="546"/>
        <end position="564"/>
    </location>
</feature>
<keyword evidence="5 11" id="KW-0256">Endoplasmic reticulum</keyword>
<comment type="caution">
    <text evidence="11">Lacks conserved residue(s) required for the propagation of feature annotation.</text>
</comment>
<reference evidence="13" key="1">
    <citation type="submission" date="2021-04" db="EMBL/GenBank/DDBJ databases">
        <title>Draft genome of Fusarium avenaceum strain F156N33, isolated from an atmospheric sample in Virginia.</title>
        <authorList>
            <person name="Yang S."/>
            <person name="Vinatzer B.A."/>
            <person name="Coleman J."/>
        </authorList>
    </citation>
    <scope>NUCLEOTIDE SEQUENCE</scope>
    <source>
        <strain evidence="13">F156N33</strain>
    </source>
</reference>
<dbReference type="CDD" id="cd07982">
    <property type="entry name" value="HFD_TAF10"/>
    <property type="match status" value="1"/>
</dbReference>
<evidence type="ECO:0000256" key="10">
    <source>
        <dbReference type="ARBA" id="ARBA00023170"/>
    </source>
</evidence>
<comment type="subcellular location">
    <subcellularLocation>
        <location evidence="1 11">Endoplasmic reticulum membrane</location>
        <topology evidence="1 11">Multi-pass membrane protein</topology>
    </subcellularLocation>
</comment>
<feature type="transmembrane region" description="Helical" evidence="11">
    <location>
        <begin position="273"/>
        <end position="298"/>
    </location>
</feature>
<dbReference type="PROSITE" id="PS00951">
    <property type="entry name" value="ER_LUMEN_RECEPTOR_1"/>
    <property type="match status" value="1"/>
</dbReference>
<evidence type="ECO:0000256" key="9">
    <source>
        <dbReference type="ARBA" id="ARBA00023136"/>
    </source>
</evidence>
<proteinExistence type="inferred from homology"/>
<keyword evidence="9 11" id="KW-0472">Membrane</keyword>
<evidence type="ECO:0000256" key="11">
    <source>
        <dbReference type="RuleBase" id="RU000634"/>
    </source>
</evidence>
<dbReference type="PANTHER" id="PTHR10585">
    <property type="entry name" value="ER LUMEN PROTEIN RETAINING RECEPTOR"/>
    <property type="match status" value="1"/>
</dbReference>
<evidence type="ECO:0000256" key="4">
    <source>
        <dbReference type="ARBA" id="ARBA00022692"/>
    </source>
</evidence>
<keyword evidence="14" id="KW-1185">Reference proteome</keyword>
<comment type="caution">
    <text evidence="13">The sequence shown here is derived from an EMBL/GenBank/DDBJ whole genome shotgun (WGS) entry which is preliminary data.</text>
</comment>
<dbReference type="Pfam" id="PF00810">
    <property type="entry name" value="ER_lumen_recept"/>
    <property type="match status" value="1"/>
</dbReference>
<evidence type="ECO:0000256" key="12">
    <source>
        <dbReference type="SAM" id="MobiDB-lite"/>
    </source>
</evidence>
<protein>
    <recommendedName>
        <fullName evidence="11">ER lumen protein-retaining receptor</fullName>
    </recommendedName>
</protein>
<dbReference type="EMBL" id="JAGPUO010000008">
    <property type="protein sequence ID" value="KAG5661010.1"/>
    <property type="molecule type" value="Genomic_DNA"/>
</dbReference>
<dbReference type="GO" id="GO:0046923">
    <property type="term" value="F:ER retention sequence binding"/>
    <property type="evidence" value="ECO:0007669"/>
    <property type="project" value="InterPro"/>
</dbReference>
<dbReference type="AlphaFoldDB" id="A0A9P7H4E7"/>
<evidence type="ECO:0000256" key="2">
    <source>
        <dbReference type="ARBA" id="ARBA00010120"/>
    </source>
</evidence>
<feature type="region of interest" description="Disordered" evidence="12">
    <location>
        <begin position="738"/>
        <end position="785"/>
    </location>
</feature>
<evidence type="ECO:0000313" key="14">
    <source>
        <dbReference type="Proteomes" id="UP000782241"/>
    </source>
</evidence>
<feature type="transmembrane region" description="Helical" evidence="11">
    <location>
        <begin position="356"/>
        <end position="387"/>
    </location>
</feature>
<keyword evidence="3 11" id="KW-0813">Transport</keyword>
<evidence type="ECO:0000256" key="5">
    <source>
        <dbReference type="ARBA" id="ARBA00022824"/>
    </source>
</evidence>
<evidence type="ECO:0000313" key="13">
    <source>
        <dbReference type="EMBL" id="KAG5661010.1"/>
    </source>
</evidence>
<feature type="transmembrane region" description="Helical" evidence="11">
    <location>
        <begin position="399"/>
        <end position="417"/>
    </location>
</feature>
<sequence>MDFEIDLKYCFLIVMGGVHVDVDDMLSIADLDQGVFDYKHKLRPFSVRLNPKAIVHLAEKGHWIPISGRKIKGTSKADVLQKILVVGQKPLDVQDPEVVDLREFKGEIAILLQQQFYAKSSHRLALFPSKESSEQAPPDSMRWVESIAGSELMSGDVLPSGLGLVWSNGHCNSSFTLKDQFFNRWKAILAAYPFKNRVELAQSTKPLSWLPFTSTTPPLYLTNLKEFSPSGTHFFRDMPFGEGKRNIDINFGGPHSLSENFVAVFEIVMIRTFWLGFPGLLALAMALPFAYGGVHLFAWNFEFASHIEEVLWKISSIYTAAIFPAYLVFEGSLLIVNFYLGSDPEEVPLPLYYTKVGIAGVVVVVARFTLAAPPAAFCIFFNFLILACDKHTTAIMPLNVFRVAADFSHLGSIFILLHKMVQLNSCSGISFKSQTLYMLVYVTRYLDLFSTDSIYNFIFKILFLGSQGYIIYLMTNAYKPTNDPNVDTFRVQYLLAGAAVLAVIFPYHYTVSEIMWAFSIWLESVAILPQLFMLQRTGEAETITTHYLFALGSYRALYIPNWIYRYFSETHHKVDTIAIVAGIVQTVLYSDFFYIYYTKVMKGKNLQLQHRNPSHLFIKSVNMASDAPENTEQTPPAPEVPSDEAPPAPAIPDSRLPTRKDISLREFLNKMDDYAPIIPDAVTHYYMTKAGLPPPPQTDPRLARLLALATQKFIADIAADAYQYSRIRASSNTNNPMGSLGAAAGFPIPGQPTGPPGSKDQTKGAPLGIQRPGYGGGGQGGSQNRTVLTMEDLGMAVGEYGVNVKRSEFYR</sequence>
<feature type="transmembrane region" description="Helical" evidence="11">
    <location>
        <begin position="576"/>
        <end position="597"/>
    </location>
</feature>
<gene>
    <name evidence="13" type="ORF">KAF25_002653</name>
</gene>
<accession>A0A9P7H4E7</accession>
<keyword evidence="4 11" id="KW-0812">Transmembrane</keyword>
<comment type="similarity">
    <text evidence="2 11">Belongs to the ERD2 family.</text>
</comment>
<keyword evidence="6" id="KW-0931">ER-Golgi transport</keyword>
<feature type="compositionally biased region" description="Pro residues" evidence="12">
    <location>
        <begin position="635"/>
        <end position="650"/>
    </location>
</feature>
<keyword evidence="10 11" id="KW-0675">Receptor</keyword>
<feature type="region of interest" description="Disordered" evidence="12">
    <location>
        <begin position="626"/>
        <end position="656"/>
    </location>
</feature>
<evidence type="ECO:0000256" key="7">
    <source>
        <dbReference type="ARBA" id="ARBA00022927"/>
    </source>
</evidence>
<evidence type="ECO:0000256" key="1">
    <source>
        <dbReference type="ARBA" id="ARBA00004477"/>
    </source>
</evidence>
<dbReference type="InterPro" id="IPR000133">
    <property type="entry name" value="ER_ret_rcpt"/>
</dbReference>
<keyword evidence="7 11" id="KW-0653">Protein transport</keyword>
<feature type="transmembrane region" description="Helical" evidence="11">
    <location>
        <begin position="454"/>
        <end position="472"/>
    </location>
</feature>
<dbReference type="Proteomes" id="UP000782241">
    <property type="component" value="Unassembled WGS sequence"/>
</dbReference>
<feature type="transmembrane region" description="Helical" evidence="11">
    <location>
        <begin position="310"/>
        <end position="336"/>
    </location>
</feature>
<dbReference type="PROSITE" id="PS00952">
    <property type="entry name" value="ER_LUMEN_RECEPTOR_2"/>
    <property type="match status" value="1"/>
</dbReference>